<feature type="domain" description="NAD-dependent epimerase/dehydratase" evidence="1">
    <location>
        <begin position="57"/>
        <end position="227"/>
    </location>
</feature>
<dbReference type="STRING" id="658187.LDG_6737"/>
<dbReference type="InParanoid" id="G9ENB5"/>
<dbReference type="eggNOG" id="COG0451">
    <property type="taxonomic scope" value="Bacteria"/>
</dbReference>
<gene>
    <name evidence="2" type="ORF">LDG_6737</name>
</gene>
<proteinExistence type="predicted"/>
<dbReference type="Gene3D" id="3.40.50.720">
    <property type="entry name" value="NAD(P)-binding Rossmann-like Domain"/>
    <property type="match status" value="1"/>
</dbReference>
<dbReference type="InterPro" id="IPR001509">
    <property type="entry name" value="Epimerase_deHydtase"/>
</dbReference>
<dbReference type="InterPro" id="IPR036291">
    <property type="entry name" value="NAD(P)-bd_dom_sf"/>
</dbReference>
<dbReference type="SUPFAM" id="SSF51735">
    <property type="entry name" value="NAD(P)-binding Rossmann-fold domains"/>
    <property type="match status" value="1"/>
</dbReference>
<keyword evidence="3" id="KW-1185">Reference proteome</keyword>
<dbReference type="HOGENOM" id="CLU_896779_0_0_6"/>
<dbReference type="RefSeq" id="WP_006870667.1">
    <property type="nucleotide sequence ID" value="NZ_JH413817.1"/>
</dbReference>
<evidence type="ECO:0000313" key="3">
    <source>
        <dbReference type="Proteomes" id="UP000002770"/>
    </source>
</evidence>
<dbReference type="Proteomes" id="UP000002770">
    <property type="component" value="Unassembled WGS sequence"/>
</dbReference>
<sequence length="334" mass="38199">MRIAVLGATSYIAQDFIRTIALRNDVALDLYGRNPEVLLTWLSIENLPAIFKVKTYSQFNKDNSYDAIINFIGVGNPADAKAMGASIFAITAEYDKMALDYLHNHPKTKYIFLSSGIAYGSNFEKPVDECSKTCLDLNNQLETDWYAKSKIYCELLHRSLRHLNIIDLRIFNYFSRNIDLTNRYLITDILRAVKNQEHFYTNAQNIWRDFLHPQDFYQIVSLILAEDSINEVFDCYSQAPIDKFSLLTAIKENFSFSFSYTESADLSINATGLKKKYYSENYKAAFWGYKPQKTSMQCIIEEATSLMYANTSPLKMIKNSDQNATAALVLADGI</sequence>
<dbReference type="EMBL" id="JH413817">
    <property type="protein sequence ID" value="EHL31276.1"/>
    <property type="molecule type" value="Genomic_DNA"/>
</dbReference>
<dbReference type="AlphaFoldDB" id="G9ENB5"/>
<protein>
    <recommendedName>
        <fullName evidence="1">NAD-dependent epimerase/dehydratase domain-containing protein</fullName>
    </recommendedName>
</protein>
<dbReference type="OrthoDB" id="2565354at2"/>
<evidence type="ECO:0000313" key="2">
    <source>
        <dbReference type="EMBL" id="EHL31276.1"/>
    </source>
</evidence>
<dbReference type="Pfam" id="PF01370">
    <property type="entry name" value="Epimerase"/>
    <property type="match status" value="1"/>
</dbReference>
<evidence type="ECO:0000259" key="1">
    <source>
        <dbReference type="Pfam" id="PF01370"/>
    </source>
</evidence>
<accession>G9ENB5</accession>
<reference evidence="2 3" key="1">
    <citation type="journal article" date="2011" name="BMC Genomics">
        <title>Insight into cross-talk between intra-amoebal pathogens.</title>
        <authorList>
            <person name="Gimenez G."/>
            <person name="Bertelli C."/>
            <person name="Moliner C."/>
            <person name="Robert C."/>
            <person name="Raoult D."/>
            <person name="Fournier P.E."/>
            <person name="Greub G."/>
        </authorList>
    </citation>
    <scope>NUCLEOTIDE SEQUENCE [LARGE SCALE GENOMIC DNA]</scope>
    <source>
        <strain evidence="2 3">LLAP12</strain>
    </source>
</reference>
<name>G9ENB5_9GAMM</name>
<organism evidence="2 3">
    <name type="scientific">Legionella drancourtii LLAP12</name>
    <dbReference type="NCBI Taxonomy" id="658187"/>
    <lineage>
        <taxon>Bacteria</taxon>
        <taxon>Pseudomonadati</taxon>
        <taxon>Pseudomonadota</taxon>
        <taxon>Gammaproteobacteria</taxon>
        <taxon>Legionellales</taxon>
        <taxon>Legionellaceae</taxon>
        <taxon>Legionella</taxon>
    </lineage>
</organism>